<dbReference type="RefSeq" id="WP_252766445.1">
    <property type="nucleotide sequence ID" value="NZ_CP097119.1"/>
</dbReference>
<comment type="subcellular location">
    <subcellularLocation>
        <location evidence="1">Cell membrane</location>
        <topology evidence="1">Multi-pass membrane protein</topology>
    </subcellularLocation>
</comment>
<protein>
    <submittedName>
        <fullName evidence="7">Polysaccharide biosynthesis C-terminal domain-containing protein</fullName>
    </submittedName>
</protein>
<evidence type="ECO:0000256" key="1">
    <source>
        <dbReference type="ARBA" id="ARBA00004651"/>
    </source>
</evidence>
<feature type="transmembrane region" description="Helical" evidence="6">
    <location>
        <begin position="140"/>
        <end position="158"/>
    </location>
</feature>
<evidence type="ECO:0000256" key="5">
    <source>
        <dbReference type="ARBA" id="ARBA00023136"/>
    </source>
</evidence>
<keyword evidence="5 6" id="KW-0472">Membrane</keyword>
<feature type="transmembrane region" description="Helical" evidence="6">
    <location>
        <begin position="84"/>
        <end position="104"/>
    </location>
</feature>
<keyword evidence="2" id="KW-1003">Cell membrane</keyword>
<dbReference type="PANTHER" id="PTHR30250">
    <property type="entry name" value="PST FAMILY PREDICTED COLANIC ACID TRANSPORTER"/>
    <property type="match status" value="1"/>
</dbReference>
<evidence type="ECO:0000256" key="6">
    <source>
        <dbReference type="SAM" id="Phobius"/>
    </source>
</evidence>
<dbReference type="InterPro" id="IPR002797">
    <property type="entry name" value="Polysacc_synth"/>
</dbReference>
<name>A0A9Q9E2U2_9LACO</name>
<keyword evidence="4 6" id="KW-1133">Transmembrane helix</keyword>
<dbReference type="InterPro" id="IPR050833">
    <property type="entry name" value="Poly_Biosynth_Transport"/>
</dbReference>
<feature type="transmembrane region" description="Helical" evidence="6">
    <location>
        <begin position="110"/>
        <end position="128"/>
    </location>
</feature>
<evidence type="ECO:0000313" key="7">
    <source>
        <dbReference type="EMBL" id="USS88928.1"/>
    </source>
</evidence>
<feature type="transmembrane region" description="Helical" evidence="6">
    <location>
        <begin position="281"/>
        <end position="303"/>
    </location>
</feature>
<feature type="transmembrane region" description="Helical" evidence="6">
    <location>
        <begin position="380"/>
        <end position="399"/>
    </location>
</feature>
<evidence type="ECO:0000256" key="4">
    <source>
        <dbReference type="ARBA" id="ARBA00022989"/>
    </source>
</evidence>
<feature type="transmembrane region" description="Helical" evidence="6">
    <location>
        <begin position="436"/>
        <end position="457"/>
    </location>
</feature>
<evidence type="ECO:0000313" key="8">
    <source>
        <dbReference type="Proteomes" id="UP001055911"/>
    </source>
</evidence>
<dbReference type="Pfam" id="PF01943">
    <property type="entry name" value="Polysacc_synt"/>
    <property type="match status" value="1"/>
</dbReference>
<feature type="transmembrane region" description="Helical" evidence="6">
    <location>
        <begin position="351"/>
        <end position="374"/>
    </location>
</feature>
<proteinExistence type="predicted"/>
<feature type="transmembrane region" description="Helical" evidence="6">
    <location>
        <begin position="411"/>
        <end position="430"/>
    </location>
</feature>
<feature type="transmembrane region" description="Helical" evidence="6">
    <location>
        <begin position="164"/>
        <end position="183"/>
    </location>
</feature>
<dbReference type="GO" id="GO:0005886">
    <property type="term" value="C:plasma membrane"/>
    <property type="evidence" value="ECO:0007669"/>
    <property type="project" value="UniProtKB-SubCell"/>
</dbReference>
<dbReference type="AlphaFoldDB" id="A0A9Q9E2U2"/>
<gene>
    <name evidence="7" type="ORF">M3M40_05425</name>
</gene>
<evidence type="ECO:0000256" key="2">
    <source>
        <dbReference type="ARBA" id="ARBA00022475"/>
    </source>
</evidence>
<feature type="transmembrane region" description="Helical" evidence="6">
    <location>
        <begin position="204"/>
        <end position="223"/>
    </location>
</feature>
<sequence>MKVIKNYLYNAFYQIFILLVPLVTSPYLARVLGPTGVGINDFTNAVIQFFIIFGSIGVALYGNRQVAYVRNNREKLTNTFYEIFFMRIITIGIAYVAFFIFLSLVHRFQIYYLAQSFSLLAAAFDISWFFQGVENFAVTVLRNLIVKIITLISIFTLVKSYDDLAIYILILSLSALIGNLTLFPSLRRYIGLPNWKNFHLWHHLYPSLVLFIPEIATQIYLYVNKYMLGIMTNVTQAGYFGQSDKIVKMSLAVVTATGMVMLPHVANAFQRGEMDRVRGYLYTTFEFVTALSIPLTFGIAAVARTFVPLFFSTKFMPVIPLMMLESVVIILIAWSNAIGVQYLVPTGQNKAYNYSVIIGAIVNIVANVPLILLIGTVGATLATVLSETCVTIYQVYAIRNQVNLRKLFEGYFKYFIAGVVMFAVVFAIDLKAPDTWLALFVEIMVGMICYALMLIILRPHLIRETLEKLMSRAKN</sequence>
<keyword evidence="3 6" id="KW-0812">Transmembrane</keyword>
<feature type="transmembrane region" description="Helical" evidence="6">
    <location>
        <begin position="323"/>
        <end position="344"/>
    </location>
</feature>
<feature type="transmembrane region" description="Helical" evidence="6">
    <location>
        <begin position="7"/>
        <end position="25"/>
    </location>
</feature>
<accession>A0A9Q9E2U2</accession>
<dbReference type="EMBL" id="CP097119">
    <property type="protein sequence ID" value="USS88928.1"/>
    <property type="molecule type" value="Genomic_DNA"/>
</dbReference>
<dbReference type="PANTHER" id="PTHR30250:SF11">
    <property type="entry name" value="O-ANTIGEN TRANSPORTER-RELATED"/>
    <property type="match status" value="1"/>
</dbReference>
<reference evidence="7" key="1">
    <citation type="submission" date="2022-05" db="EMBL/GenBank/DDBJ databases">
        <authorList>
            <person name="Oliphant S.A."/>
            <person name="Watson-Haigh N.S."/>
            <person name="Sumby K.M."/>
            <person name="Gardner J.M."/>
            <person name="Jiranek V."/>
        </authorList>
    </citation>
    <scope>NUCLEOTIDE SEQUENCE</scope>
    <source>
        <strain evidence="7">KI4_B1</strain>
    </source>
</reference>
<feature type="transmembrane region" description="Helical" evidence="6">
    <location>
        <begin position="249"/>
        <end position="269"/>
    </location>
</feature>
<organism evidence="7 8">
    <name type="scientific">Fructilactobacillus cliffordii</name>
    <dbReference type="NCBI Taxonomy" id="2940299"/>
    <lineage>
        <taxon>Bacteria</taxon>
        <taxon>Bacillati</taxon>
        <taxon>Bacillota</taxon>
        <taxon>Bacilli</taxon>
        <taxon>Lactobacillales</taxon>
        <taxon>Lactobacillaceae</taxon>
        <taxon>Fructilactobacillus</taxon>
    </lineage>
</organism>
<dbReference type="Proteomes" id="UP001055911">
    <property type="component" value="Chromosome"/>
</dbReference>
<feature type="transmembrane region" description="Helical" evidence="6">
    <location>
        <begin position="45"/>
        <end position="63"/>
    </location>
</feature>
<keyword evidence="8" id="KW-1185">Reference proteome</keyword>
<evidence type="ECO:0000256" key="3">
    <source>
        <dbReference type="ARBA" id="ARBA00022692"/>
    </source>
</evidence>